<evidence type="ECO:0000313" key="4">
    <source>
        <dbReference type="Proteomes" id="UP001221898"/>
    </source>
</evidence>
<evidence type="ECO:0008006" key="5">
    <source>
        <dbReference type="Google" id="ProtNLM"/>
    </source>
</evidence>
<name>A0AAD7WVU2_9TELE</name>
<reference evidence="3" key="1">
    <citation type="journal article" date="2023" name="Science">
        <title>Genome structures resolve the early diversification of teleost fishes.</title>
        <authorList>
            <person name="Parey E."/>
            <person name="Louis A."/>
            <person name="Montfort J."/>
            <person name="Bouchez O."/>
            <person name="Roques C."/>
            <person name="Iampietro C."/>
            <person name="Lluch J."/>
            <person name="Castinel A."/>
            <person name="Donnadieu C."/>
            <person name="Desvignes T."/>
            <person name="Floi Bucao C."/>
            <person name="Jouanno E."/>
            <person name="Wen M."/>
            <person name="Mejri S."/>
            <person name="Dirks R."/>
            <person name="Jansen H."/>
            <person name="Henkel C."/>
            <person name="Chen W.J."/>
            <person name="Zahm M."/>
            <person name="Cabau C."/>
            <person name="Klopp C."/>
            <person name="Thompson A.W."/>
            <person name="Robinson-Rechavi M."/>
            <person name="Braasch I."/>
            <person name="Lecointre G."/>
            <person name="Bobe J."/>
            <person name="Postlethwait J.H."/>
            <person name="Berthelot C."/>
            <person name="Roest Crollius H."/>
            <person name="Guiguen Y."/>
        </authorList>
    </citation>
    <scope>NUCLEOTIDE SEQUENCE</scope>
    <source>
        <strain evidence="3">NC1722</strain>
    </source>
</reference>
<dbReference type="EMBL" id="JAINUG010000025">
    <property type="protein sequence ID" value="KAJ8410880.1"/>
    <property type="molecule type" value="Genomic_DNA"/>
</dbReference>
<feature type="compositionally biased region" description="Polar residues" evidence="2">
    <location>
        <begin position="416"/>
        <end position="425"/>
    </location>
</feature>
<dbReference type="GO" id="GO:0005814">
    <property type="term" value="C:centriole"/>
    <property type="evidence" value="ECO:0007669"/>
    <property type="project" value="TreeGrafter"/>
</dbReference>
<evidence type="ECO:0000313" key="3">
    <source>
        <dbReference type="EMBL" id="KAJ8410880.1"/>
    </source>
</evidence>
<dbReference type="GO" id="GO:0005813">
    <property type="term" value="C:centrosome"/>
    <property type="evidence" value="ECO:0007669"/>
    <property type="project" value="TreeGrafter"/>
</dbReference>
<protein>
    <recommendedName>
        <fullName evidence="5">Centrosomal protein of 295 kDa</fullName>
    </recommendedName>
</protein>
<organism evidence="3 4">
    <name type="scientific">Aldrovandia affinis</name>
    <dbReference type="NCBI Taxonomy" id="143900"/>
    <lineage>
        <taxon>Eukaryota</taxon>
        <taxon>Metazoa</taxon>
        <taxon>Chordata</taxon>
        <taxon>Craniata</taxon>
        <taxon>Vertebrata</taxon>
        <taxon>Euteleostomi</taxon>
        <taxon>Actinopterygii</taxon>
        <taxon>Neopterygii</taxon>
        <taxon>Teleostei</taxon>
        <taxon>Notacanthiformes</taxon>
        <taxon>Halosauridae</taxon>
        <taxon>Aldrovandia</taxon>
    </lineage>
</organism>
<feature type="region of interest" description="Disordered" evidence="2">
    <location>
        <begin position="208"/>
        <end position="239"/>
    </location>
</feature>
<proteinExistence type="predicted"/>
<feature type="coiled-coil region" evidence="1">
    <location>
        <begin position="472"/>
        <end position="531"/>
    </location>
</feature>
<dbReference type="PANTHER" id="PTHR21553">
    <property type="entry name" value="ALMS1-RELATED"/>
    <property type="match status" value="1"/>
</dbReference>
<dbReference type="GO" id="GO:0046599">
    <property type="term" value="P:regulation of centriole replication"/>
    <property type="evidence" value="ECO:0007669"/>
    <property type="project" value="TreeGrafter"/>
</dbReference>
<evidence type="ECO:0000256" key="2">
    <source>
        <dbReference type="SAM" id="MobiDB-lite"/>
    </source>
</evidence>
<evidence type="ECO:0000256" key="1">
    <source>
        <dbReference type="SAM" id="Coils"/>
    </source>
</evidence>
<feature type="region of interest" description="Disordered" evidence="2">
    <location>
        <begin position="340"/>
        <end position="385"/>
    </location>
</feature>
<feature type="compositionally biased region" description="Basic and acidic residues" evidence="2">
    <location>
        <begin position="220"/>
        <end position="239"/>
    </location>
</feature>
<accession>A0AAD7WVU2</accession>
<comment type="caution">
    <text evidence="3">The sequence shown here is derived from an EMBL/GenBank/DDBJ whole genome shotgun (WGS) entry which is preliminary data.</text>
</comment>
<dbReference type="GO" id="GO:0005829">
    <property type="term" value="C:cytosol"/>
    <property type="evidence" value="ECO:0007669"/>
    <property type="project" value="TreeGrafter"/>
</dbReference>
<dbReference type="AlphaFoldDB" id="A0AAD7WVU2"/>
<keyword evidence="1" id="KW-0175">Coiled coil</keyword>
<feature type="coiled-coil region" evidence="1">
    <location>
        <begin position="111"/>
        <end position="149"/>
    </location>
</feature>
<sequence>MKRKVAKVVRLRLSPNEEAQLIKEELERRRKLRLQQVREQERYIALQIRTEVQHRRDHELQNLAEDLQEEWQRQQSDKLQTLEKLYQDSLKAVGEGHRSAKENEPDLEAIAQKAEAQHERAAERHREALRELKSRKQRQQEEQSRHIQARRKAILKEKERAAKVASLPPHPPEPFEKIEAKTPHPVKISDVDNFSVTRFHMPETAVYREEDTNQQPDARQAAEQEVRRLEELGKEEERERREQLAKARLRGGHALRKEHLYQDKERFLQELARMQQADLQRRRKAVAQMPPQTFQPIYSRQEMREDHQRDLEFAFEDMYSGERRMKGDLVLQLVPEPLPALSSDAHDDDLDVTLEPEVPPASEQRAAGHQSPLPSTQTEAEPVEGAPPHALKKLLSKIRTQRSQWCSRADGERATDSMTIESGSLPSEDKAGCLLPAPPSLDHLQPSQGHETTEESVVAGTLLPHKEQAIKISLAETERRKREEELEQQKQEQIELLQKLEEQRRSLELHLQQAQLERERLQATVQKNASNRKYQHMNRKCPLLPLCILRLN</sequence>
<dbReference type="PANTHER" id="PTHR21553:SF26">
    <property type="entry name" value="ALMS MOTIF DOMAIN-CONTAINING PROTEIN"/>
    <property type="match status" value="1"/>
</dbReference>
<gene>
    <name evidence="3" type="ORF">AAFF_G00188370</name>
</gene>
<dbReference type="Proteomes" id="UP001221898">
    <property type="component" value="Unassembled WGS sequence"/>
</dbReference>
<feature type="region of interest" description="Disordered" evidence="2">
    <location>
        <begin position="404"/>
        <end position="461"/>
    </location>
</feature>
<keyword evidence="4" id="KW-1185">Reference proteome</keyword>